<gene>
    <name evidence="4" type="ORF">Q4Q39_00120</name>
</gene>
<dbReference type="Pfam" id="PF18962">
    <property type="entry name" value="Por_Secre_tail"/>
    <property type="match status" value="1"/>
</dbReference>
<organism evidence="4 5">
    <name type="scientific">Flavivirga amylovorans</name>
    <dbReference type="NCBI Taxonomy" id="870486"/>
    <lineage>
        <taxon>Bacteria</taxon>
        <taxon>Pseudomonadati</taxon>
        <taxon>Bacteroidota</taxon>
        <taxon>Flavobacteriia</taxon>
        <taxon>Flavobacteriales</taxon>
        <taxon>Flavobacteriaceae</taxon>
        <taxon>Flavivirga</taxon>
    </lineage>
</organism>
<dbReference type="Gene3D" id="2.60.120.380">
    <property type="match status" value="6"/>
</dbReference>
<keyword evidence="1 2" id="KW-0732">Signal</keyword>
<proteinExistence type="predicted"/>
<evidence type="ECO:0000313" key="4">
    <source>
        <dbReference type="EMBL" id="MDO5985794.1"/>
    </source>
</evidence>
<evidence type="ECO:0000313" key="5">
    <source>
        <dbReference type="Proteomes" id="UP001176891"/>
    </source>
</evidence>
<sequence length="1015" mass="107193">MKNILHFFLLIITINYSNASGFDEANLAANTNTALFVSNDCANAIPVTCGETVVGSTTDNTSTGGFTLAPDEWYKYEATGSPQTVTFSLCSGTDYDSSIALYKGNCVNLIAGFNDSSCGDDPEITINTDGVSDYYIAIEGPLDTSVGNFTLTVSCVPITLASNNTCATATPMNCNDSITGSTTENTDEGGDSLAPDAWFTYTGSGSAERLTFSLCNSTNFDTVLTIYDACDGNIVAIDDDGICAPASEVIIDTDGRSTYYIAIEGFGITDVGDYTLTLSCQSIASTGGNDTCEGATPLTCGTPVIGTLLDNTDQKGFSDAPDEWYVYEANGTPETVTLSLCNGTDYNSALVLLKGDCSNNEFLALSDDFCGEDAQIIFNTDGFSDYYVAVTAAFGDAIGGNFTLNVSCVPIPLVSNNDCANAMAVSCGDTIFGSTGDSSDTGGINDSADVWYKYTGTGSSELVTFSLCNTTDFATGLVVYDACGGEIMDYNNEFCSNFQSEITLAISGTETYYIAIEGAFSASQYGDYTLDISCQPPIGGNDLCEDATPIACGEVVSGDTTENTDSDSYNEQLGLGQRRSRDEWFTFTTPPSDEPQIIYLRTFNSEFEVFLTVYDTCGGNVVAKNDGLGVPAPETDATFVAESETTYLIKVEAFFNNSYGKFNLTLFCTPSIGGNDTCIGATEITCGDIINGDTSNNTNTGGLNESKDQWFKYVGTGTPENVIISTCGTSYDSVLTVFSSCDDSSTIIHTNDDFCGTGQSALSFVSDGVSEYWIALEGFSNLNAGAYTLEVTCTDIITGNDACSGAIPLQCNEIKIGDTSQNTTDTGGETAAPDHWYSYTGNGTAETITVSTCLGTQLAGVVGFDTFLTVYDACDGSVITSNDFGICGGQSQSARVEFQSNGTSTYIISVEGSKPNDVGIYWLDVSCENSSLSVNEVETVDISVYPNPANDIVNINSKEIINSVTIYSILGEKVMTANIDASSATIDITPLQNKGVYFLNFNTDTGVAVKKIVIK</sequence>
<protein>
    <submittedName>
        <fullName evidence="4">T9SS type A sorting domain-containing protein</fullName>
    </submittedName>
</protein>
<feature type="chain" id="PRO_5045094686" evidence="2">
    <location>
        <begin position="20"/>
        <end position="1015"/>
    </location>
</feature>
<dbReference type="InterPro" id="IPR026444">
    <property type="entry name" value="Secre_tail"/>
</dbReference>
<comment type="caution">
    <text evidence="4">The sequence shown here is derived from an EMBL/GenBank/DDBJ whole genome shotgun (WGS) entry which is preliminary data.</text>
</comment>
<evidence type="ECO:0000256" key="2">
    <source>
        <dbReference type="SAM" id="SignalP"/>
    </source>
</evidence>
<feature type="domain" description="Secretion system C-terminal sorting" evidence="3">
    <location>
        <begin position="944"/>
        <end position="1014"/>
    </location>
</feature>
<evidence type="ECO:0000256" key="1">
    <source>
        <dbReference type="ARBA" id="ARBA00022729"/>
    </source>
</evidence>
<dbReference type="NCBIfam" id="TIGR04183">
    <property type="entry name" value="Por_Secre_tail"/>
    <property type="match status" value="1"/>
</dbReference>
<dbReference type="RefSeq" id="WP_303280340.1">
    <property type="nucleotide sequence ID" value="NZ_BAABCZ010000016.1"/>
</dbReference>
<evidence type="ECO:0000259" key="3">
    <source>
        <dbReference type="Pfam" id="PF18962"/>
    </source>
</evidence>
<feature type="signal peptide" evidence="2">
    <location>
        <begin position="1"/>
        <end position="19"/>
    </location>
</feature>
<keyword evidence="5" id="KW-1185">Reference proteome</keyword>
<name>A0ABT8WWN0_9FLAO</name>
<reference evidence="4" key="1">
    <citation type="submission" date="2023-07" db="EMBL/GenBank/DDBJ databases">
        <title>Two novel species in the genus Flavivirga.</title>
        <authorList>
            <person name="Kwon K."/>
        </authorList>
    </citation>
    <scope>NUCLEOTIDE SEQUENCE</scope>
    <source>
        <strain evidence="4">KACC 14157</strain>
    </source>
</reference>
<accession>A0ABT8WWN0</accession>
<dbReference type="EMBL" id="JAUOEM010000001">
    <property type="protein sequence ID" value="MDO5985794.1"/>
    <property type="molecule type" value="Genomic_DNA"/>
</dbReference>
<dbReference type="Proteomes" id="UP001176891">
    <property type="component" value="Unassembled WGS sequence"/>
</dbReference>